<dbReference type="Proteomes" id="UP001162640">
    <property type="component" value="Unassembled WGS sequence"/>
</dbReference>
<dbReference type="AlphaFoldDB" id="A0A9W7ARE0"/>
<comment type="caution">
    <text evidence="1">The sequence shown here is derived from an EMBL/GenBank/DDBJ whole genome shotgun (WGS) entry which is preliminary data.</text>
</comment>
<dbReference type="GO" id="GO:0022904">
    <property type="term" value="P:respiratory electron transport chain"/>
    <property type="evidence" value="ECO:0007669"/>
    <property type="project" value="TreeGrafter"/>
</dbReference>
<dbReference type="PANTHER" id="PTHR21024">
    <property type="entry name" value="GROWTH HORMONE-INDUCIBLE SOLUBLE PROTEIN-RELATED"/>
    <property type="match status" value="1"/>
</dbReference>
<accession>A0A9W7ARE0</accession>
<evidence type="ECO:0000313" key="1">
    <source>
        <dbReference type="EMBL" id="GMH73718.1"/>
    </source>
</evidence>
<evidence type="ECO:0000313" key="2">
    <source>
        <dbReference type="Proteomes" id="UP001162640"/>
    </source>
</evidence>
<dbReference type="InterPro" id="IPR052000">
    <property type="entry name" value="ETFRF1"/>
</dbReference>
<dbReference type="EMBL" id="BLQM01000188">
    <property type="protein sequence ID" value="GMH73718.1"/>
    <property type="molecule type" value="Genomic_DNA"/>
</dbReference>
<proteinExistence type="predicted"/>
<organism evidence="1 2">
    <name type="scientific">Triparma laevis f. inornata</name>
    <dbReference type="NCBI Taxonomy" id="1714386"/>
    <lineage>
        <taxon>Eukaryota</taxon>
        <taxon>Sar</taxon>
        <taxon>Stramenopiles</taxon>
        <taxon>Ochrophyta</taxon>
        <taxon>Bolidophyceae</taxon>
        <taxon>Parmales</taxon>
        <taxon>Triparmaceae</taxon>
        <taxon>Triparma</taxon>
    </lineage>
</organism>
<sequence length="152" mass="17809">MRHRLLRRNSSLSDLPSKSLLIRLHVSLSHLLTMSPRSIHPLVRDLYKRALTIGVDYPLGLPYVRRTWKSALRSPTSKGFMGEDAPKPFYVEGKGYNEKLIMKSVARGRFFLKEMIGVIQLRKYRALKERYGDDSKNFDDIQRLEDKWKEES</sequence>
<dbReference type="PANTHER" id="PTHR21024:SF0">
    <property type="entry name" value="ELECTRON TRANSFER FLAVOPROTEIN REGULATORY FACTOR 1"/>
    <property type="match status" value="1"/>
</dbReference>
<reference evidence="2" key="1">
    <citation type="journal article" date="2023" name="Commun. Biol.">
        <title>Genome analysis of Parmales, the sister group of diatoms, reveals the evolutionary specialization of diatoms from phago-mixotrophs to photoautotrophs.</title>
        <authorList>
            <person name="Ban H."/>
            <person name="Sato S."/>
            <person name="Yoshikawa S."/>
            <person name="Yamada K."/>
            <person name="Nakamura Y."/>
            <person name="Ichinomiya M."/>
            <person name="Sato N."/>
            <person name="Blanc-Mathieu R."/>
            <person name="Endo H."/>
            <person name="Kuwata A."/>
            <person name="Ogata H."/>
        </authorList>
    </citation>
    <scope>NUCLEOTIDE SEQUENCE [LARGE SCALE GENOMIC DNA]</scope>
</reference>
<gene>
    <name evidence="1" type="ORF">TL16_g06265</name>
</gene>
<name>A0A9W7ARE0_9STRA</name>
<dbReference type="GO" id="GO:0090324">
    <property type="term" value="P:negative regulation of oxidative phosphorylation"/>
    <property type="evidence" value="ECO:0007669"/>
    <property type="project" value="InterPro"/>
</dbReference>
<protein>
    <submittedName>
        <fullName evidence="1">Uncharacterized protein</fullName>
    </submittedName>
</protein>
<dbReference type="GO" id="GO:0005739">
    <property type="term" value="C:mitochondrion"/>
    <property type="evidence" value="ECO:0007669"/>
    <property type="project" value="TreeGrafter"/>
</dbReference>